<dbReference type="SMART" id="SM01308">
    <property type="entry name" value="RICTOR_N"/>
    <property type="match status" value="1"/>
</dbReference>
<keyword evidence="2" id="KW-0175">Coiled coil</keyword>
<feature type="compositionally biased region" description="Polar residues" evidence="3">
    <location>
        <begin position="39"/>
        <end position="74"/>
    </location>
</feature>
<reference evidence="7" key="1">
    <citation type="submission" date="2015-10" db="EMBL/GenBank/DDBJ databases">
        <authorList>
            <person name="Regsiter A."/>
            <person name="william w."/>
        </authorList>
    </citation>
    <scope>NUCLEOTIDE SEQUENCE</scope>
    <source>
        <strain evidence="7">Montdore</strain>
    </source>
</reference>
<dbReference type="Pfam" id="PF14668">
    <property type="entry name" value="RICTOR_V"/>
    <property type="match status" value="1"/>
</dbReference>
<evidence type="ECO:0000259" key="6">
    <source>
        <dbReference type="SMART" id="SM01310"/>
    </source>
</evidence>
<evidence type="ECO:0000256" key="3">
    <source>
        <dbReference type="SAM" id="MobiDB-lite"/>
    </source>
</evidence>
<evidence type="ECO:0008006" key="9">
    <source>
        <dbReference type="Google" id="ProtNLM"/>
    </source>
</evidence>
<dbReference type="GO" id="GO:0031932">
    <property type="term" value="C:TORC2 complex"/>
    <property type="evidence" value="ECO:0007669"/>
    <property type="project" value="InterPro"/>
</dbReference>
<evidence type="ECO:0000259" key="5">
    <source>
        <dbReference type="SMART" id="SM01308"/>
    </source>
</evidence>
<proteinExistence type="inferred from homology"/>
<protein>
    <recommendedName>
        <fullName evidence="9">REM-1 domain-containing protein</fullName>
    </recommendedName>
</protein>
<name>A0A292PVZ8_9PEZI</name>
<evidence type="ECO:0000256" key="2">
    <source>
        <dbReference type="SAM" id="Coils"/>
    </source>
</evidence>
<feature type="domain" description="Rapamycin-insensitive companion of mTOR" evidence="6">
    <location>
        <begin position="1090"/>
        <end position="1162"/>
    </location>
</feature>
<dbReference type="Pfam" id="PF14663">
    <property type="entry name" value="RasGEF_N_2"/>
    <property type="match status" value="1"/>
</dbReference>
<gene>
    <name evidence="7" type="ORF">GSTUAT00004171001</name>
</gene>
<dbReference type="InterPro" id="IPR029452">
    <property type="entry name" value="RICTOR_V"/>
</dbReference>
<dbReference type="InterPro" id="IPR029451">
    <property type="entry name" value="RICTOR_M"/>
</dbReference>
<evidence type="ECO:0000313" key="8">
    <source>
        <dbReference type="Proteomes" id="UP001412239"/>
    </source>
</evidence>
<dbReference type="Pfam" id="PF14664">
    <property type="entry name" value="RICTOR_N"/>
    <property type="match status" value="1"/>
</dbReference>
<dbReference type="SUPFAM" id="SSF48371">
    <property type="entry name" value="ARM repeat"/>
    <property type="match status" value="1"/>
</dbReference>
<sequence>MSNALTTSPKSVSGASSPGPRVRGASGGDRDGLLHPRQPNGNRAGSSLGTTIGNPTPNGPGSFSTSLRSTNTIVAMTPNAFVEESSDPPSPMSSERLVEELTDQLNKAIKYKEGAENLLQVLDTKKPKEAKQARNQVEKEYNARNQEISQLMSRIEAITKPREIPGVTRAANKFKGEPIRPASANNGLAISGAPEWEDPGSESPTLSLTELLRDLEEAGRRPEYYVEKANSLVALFKRHPNLKYELAWNTFGNRIQSMLLNENKEVVAAGYRIARYAITDLQSLKAIRALYTDEITIISLVKESRANVEREQALKFVRAFIEVPGGVQEISRGVVRAIVACAEQVDDRLRGVSMETLAEILILNPSLVVSAGGVRVLTQVLSEGPYELSDTISLAFLYLLDLPATRKYIRPGNDLEIVFSVFTDSYSEKSPAPEERLRSSAKVISCMLKSWPGLLVLSMYDLRAPKSLVAALSIPSSSVRDIILELFFDIFRIKPPSWSSTFIAGRRLTTYGRVTNLKSESDAPKPPRVDDAYQGNLVEHFTALLLAVFFEADLLRSLMALVEDNSDPAIVRKTTLLLGEILKLASRLLPSTYSARLQLLPDLFTSASNFRVPTRFAASAAVYQIDSLNRTLHRSLATAQVPQRVSVDDGKRGQGQVEQAKLKIYMAIDDRHFSGLIVDSGVLNAKSHTKWNWDALNEMIQGPLLNPKRLDEAIKGTKFMKRLMSFYRPFKYKFSDVKNTKPNQRYVRTGCALFHTLLQTPEGVRYLSENKILRQIAECLAQLDRVGFRLLEGILDMSGITSPEPLFSTSRLIGTLSCGYFAMLGVLSSDPKGLAMMERWRMFNMFYHISDSLDRPDLLELFVSNMDFTLEGHPRIILSKALTMGLKSVRLFATSHLRSLISTAQSSQTPTDSKTNETAEWAIRLLITQLYDPDVEVCETAVKILEEACNITHSLEYVVKCRPALDHLGEIGAPLLLRFLSTSVGYHYLNELDYINREMDDWFHGRNDSYVLTVEASLARAFADEEPLKKRSGDINTIDRDMMGIVPPHFYRELARTSEGCILLREKGHFNDFALYIREHGREEEEAEVVTKVKGCLWAVGNIGSMPFGAPFLEEADIVESIVKIAEESQVLTLKGTAFFVLGLISRTMQGLEILLEYGWDGTTSTMGESLGFCIPLKLGRLLSVSSVAPWHHTGDETNQINRPSPLSSVIGDDPVDAKILTAIANLNNHILESGSTKELNRLKASHVTQFQSPDLFRRVMTLIESFRYRQHVRRFILDLFEKSVVERVFAEDRADSGVESPDTGTL</sequence>
<comment type="similarity">
    <text evidence="1">Belongs to the RICTOR family.</text>
</comment>
<feature type="region of interest" description="Disordered" evidence="3">
    <location>
        <begin position="1"/>
        <end position="95"/>
    </location>
</feature>
<dbReference type="InterPro" id="IPR029453">
    <property type="entry name" value="Rictor_IV"/>
</dbReference>
<evidence type="ECO:0000259" key="4">
    <source>
        <dbReference type="SMART" id="SM01307"/>
    </source>
</evidence>
<feature type="compositionally biased region" description="Polar residues" evidence="3">
    <location>
        <begin position="1"/>
        <end position="16"/>
    </location>
</feature>
<dbReference type="PANTHER" id="PTHR13298:SF11">
    <property type="entry name" value="RAPAMYCIN-INSENSITIVE COMPANION OF MTOR"/>
    <property type="match status" value="1"/>
</dbReference>
<dbReference type="Pfam" id="PF14666">
    <property type="entry name" value="RICTOR_M"/>
    <property type="match status" value="1"/>
</dbReference>
<feature type="coiled-coil region" evidence="2">
    <location>
        <begin position="98"/>
        <end position="154"/>
    </location>
</feature>
<feature type="domain" description="Rapamycin-insensitive companion of mTOR N-terminal" evidence="5">
    <location>
        <begin position="226"/>
        <end position="590"/>
    </location>
</feature>
<dbReference type="InterPro" id="IPR016024">
    <property type="entry name" value="ARM-type_fold"/>
</dbReference>
<dbReference type="InterPro" id="IPR036274">
    <property type="entry name" value="HR1_rpt_sf"/>
</dbReference>
<dbReference type="SMART" id="SM01310">
    <property type="entry name" value="RICTOR_V"/>
    <property type="match status" value="1"/>
</dbReference>
<feature type="domain" description="Rapamycin-insensitive companion of mTOR middle" evidence="4">
    <location>
        <begin position="668"/>
        <end position="903"/>
    </location>
</feature>
<dbReference type="EMBL" id="LN891013">
    <property type="protein sequence ID" value="CUS11716.1"/>
    <property type="molecule type" value="Genomic_DNA"/>
</dbReference>
<accession>A0A292PVZ8</accession>
<dbReference type="InterPro" id="IPR028268">
    <property type="entry name" value="Pianissimo_fam"/>
</dbReference>
<dbReference type="SMART" id="SM01307">
    <property type="entry name" value="RICTOR_M"/>
    <property type="match status" value="1"/>
</dbReference>
<dbReference type="Gene3D" id="1.10.287.160">
    <property type="entry name" value="HR1 repeat"/>
    <property type="match status" value="1"/>
</dbReference>
<dbReference type="Gene3D" id="1.25.10.10">
    <property type="entry name" value="Leucine-rich Repeat Variant"/>
    <property type="match status" value="1"/>
</dbReference>
<keyword evidence="8" id="KW-1185">Reference proteome</keyword>
<dbReference type="Proteomes" id="UP001412239">
    <property type="component" value="Unassembled WGS sequence"/>
</dbReference>
<dbReference type="SUPFAM" id="SSF46585">
    <property type="entry name" value="HR1 repeat"/>
    <property type="match status" value="1"/>
</dbReference>
<dbReference type="SMART" id="SM01303">
    <property type="entry name" value="RasGEF_N_2"/>
    <property type="match status" value="1"/>
</dbReference>
<dbReference type="GO" id="GO:0038203">
    <property type="term" value="P:TORC2 signaling"/>
    <property type="evidence" value="ECO:0007669"/>
    <property type="project" value="TreeGrafter"/>
</dbReference>
<evidence type="ECO:0000313" key="7">
    <source>
        <dbReference type="EMBL" id="CUS11716.1"/>
    </source>
</evidence>
<organism evidence="7 8">
    <name type="scientific">Tuber aestivum</name>
    <name type="common">summer truffle</name>
    <dbReference type="NCBI Taxonomy" id="59557"/>
    <lineage>
        <taxon>Eukaryota</taxon>
        <taxon>Fungi</taxon>
        <taxon>Dikarya</taxon>
        <taxon>Ascomycota</taxon>
        <taxon>Pezizomycotina</taxon>
        <taxon>Pezizomycetes</taxon>
        <taxon>Pezizales</taxon>
        <taxon>Tuberaceae</taxon>
        <taxon>Tuber</taxon>
    </lineage>
</organism>
<evidence type="ECO:0000256" key="1">
    <source>
        <dbReference type="ARBA" id="ARBA00008878"/>
    </source>
</evidence>
<dbReference type="InterPro" id="IPR028267">
    <property type="entry name" value="Pianissimo_N"/>
</dbReference>
<dbReference type="PANTHER" id="PTHR13298">
    <property type="entry name" value="CYTOSOLIC REGULATOR PIANISSIMO"/>
    <property type="match status" value="1"/>
</dbReference>
<dbReference type="InterPro" id="IPR011989">
    <property type="entry name" value="ARM-like"/>
</dbReference>